<dbReference type="InterPro" id="IPR008183">
    <property type="entry name" value="Aldose_1/G6P_1-epimerase"/>
</dbReference>
<protein>
    <submittedName>
        <fullName evidence="4">Aldose 1-epimerase</fullName>
    </submittedName>
</protein>
<dbReference type="Proteomes" id="UP000198999">
    <property type="component" value="Unassembled WGS sequence"/>
</dbReference>
<keyword evidence="3" id="KW-0106">Calcium</keyword>
<reference evidence="4 5" key="1">
    <citation type="submission" date="2016-10" db="EMBL/GenBank/DDBJ databases">
        <authorList>
            <person name="de Groot N.N."/>
        </authorList>
    </citation>
    <scope>NUCLEOTIDE SEQUENCE [LARGE SCALE GENOMIC DNA]</scope>
    <source>
        <strain evidence="4 5">DSM 21035</strain>
    </source>
</reference>
<evidence type="ECO:0000256" key="1">
    <source>
        <dbReference type="ARBA" id="ARBA00001913"/>
    </source>
</evidence>
<dbReference type="OrthoDB" id="9808779at2"/>
<dbReference type="RefSeq" id="WP_092579535.1">
    <property type="nucleotide sequence ID" value="NZ_FOFN01000003.1"/>
</dbReference>
<dbReference type="GO" id="GO:0004034">
    <property type="term" value="F:aldose 1-epimerase activity"/>
    <property type="evidence" value="ECO:0007669"/>
    <property type="project" value="TreeGrafter"/>
</dbReference>
<accession>A0A1H9IMK5</accession>
<comment type="cofactor">
    <cofactor evidence="1">
        <name>Ca(2+)</name>
        <dbReference type="ChEBI" id="CHEBI:29108"/>
    </cofactor>
</comment>
<evidence type="ECO:0000313" key="5">
    <source>
        <dbReference type="Proteomes" id="UP000198999"/>
    </source>
</evidence>
<dbReference type="CDD" id="cd01081">
    <property type="entry name" value="Aldose_epim"/>
    <property type="match status" value="1"/>
</dbReference>
<dbReference type="GO" id="GO:0033499">
    <property type="term" value="P:galactose catabolic process via UDP-galactose, Leloir pathway"/>
    <property type="evidence" value="ECO:0007669"/>
    <property type="project" value="TreeGrafter"/>
</dbReference>
<dbReference type="EMBL" id="FOFN01000003">
    <property type="protein sequence ID" value="SEQ75843.1"/>
    <property type="molecule type" value="Genomic_DNA"/>
</dbReference>
<dbReference type="GO" id="GO:0030246">
    <property type="term" value="F:carbohydrate binding"/>
    <property type="evidence" value="ECO:0007669"/>
    <property type="project" value="InterPro"/>
</dbReference>
<dbReference type="Gene3D" id="2.70.98.10">
    <property type="match status" value="1"/>
</dbReference>
<evidence type="ECO:0000313" key="4">
    <source>
        <dbReference type="EMBL" id="SEQ75843.1"/>
    </source>
</evidence>
<comment type="subunit">
    <text evidence="2">Monomer.</text>
</comment>
<dbReference type="Pfam" id="PF01263">
    <property type="entry name" value="Aldose_epim"/>
    <property type="match status" value="1"/>
</dbReference>
<keyword evidence="5" id="KW-1185">Reference proteome</keyword>
<proteinExistence type="predicted"/>
<dbReference type="AlphaFoldDB" id="A0A1H9IMK5"/>
<name>A0A1H9IMK5_9FLAO</name>
<dbReference type="SUPFAM" id="SSF74650">
    <property type="entry name" value="Galactose mutarotase-like"/>
    <property type="match status" value="1"/>
</dbReference>
<dbReference type="InterPro" id="IPR014718">
    <property type="entry name" value="GH-type_carb-bd"/>
</dbReference>
<dbReference type="GO" id="GO:0006006">
    <property type="term" value="P:glucose metabolic process"/>
    <property type="evidence" value="ECO:0007669"/>
    <property type="project" value="TreeGrafter"/>
</dbReference>
<sequence>MYIIEHTSSTAKNLNYIEIQNKEKESYAKIYLDLGGSLQELVLKNQTVIKEITNLSYTDTYASSILFPFANRIKDGKYEFKGKTYQFDINEKTLNNAIHGLVYNKTFEVVDKKTTETYASVKLVYHEEKISNGFPYTYAIYLEYILGQRTLDVKIKIENTDSKTFPFTIGWHPYFFSKDLFNSSIVFDSNLKVKLDNRNITDIIVSNKEGNGFTVNNRDLDDCFVLDSNKVLFTTPNYNLTLKSSEKDNFLQLYTPPVENIIAIEPTTGVSDSFNNGLGLKELEPNDIYSVSWNLEIDDF</sequence>
<dbReference type="InterPro" id="IPR011013">
    <property type="entry name" value="Gal_mutarotase_sf_dom"/>
</dbReference>
<evidence type="ECO:0000256" key="2">
    <source>
        <dbReference type="ARBA" id="ARBA00011245"/>
    </source>
</evidence>
<dbReference type="PANTHER" id="PTHR10091">
    <property type="entry name" value="ALDOSE-1-EPIMERASE"/>
    <property type="match status" value="1"/>
</dbReference>
<dbReference type="STRING" id="419940.SAMN05421824_2229"/>
<evidence type="ECO:0000256" key="3">
    <source>
        <dbReference type="ARBA" id="ARBA00022837"/>
    </source>
</evidence>
<dbReference type="PANTHER" id="PTHR10091:SF0">
    <property type="entry name" value="GALACTOSE MUTAROTASE"/>
    <property type="match status" value="1"/>
</dbReference>
<gene>
    <name evidence="4" type="ORF">SAMN05421824_2229</name>
</gene>
<organism evidence="4 5">
    <name type="scientific">Hyunsoonleella jejuensis</name>
    <dbReference type="NCBI Taxonomy" id="419940"/>
    <lineage>
        <taxon>Bacteria</taxon>
        <taxon>Pseudomonadati</taxon>
        <taxon>Bacteroidota</taxon>
        <taxon>Flavobacteriia</taxon>
        <taxon>Flavobacteriales</taxon>
        <taxon>Flavobacteriaceae</taxon>
    </lineage>
</organism>